<name>A0AAV4QFN8_CAEEX</name>
<accession>A0AAV4QFN8</accession>
<dbReference type="Proteomes" id="UP001054945">
    <property type="component" value="Unassembled WGS sequence"/>
</dbReference>
<dbReference type="AlphaFoldDB" id="A0AAV4QFN8"/>
<keyword evidence="2" id="KW-1185">Reference proteome</keyword>
<evidence type="ECO:0000313" key="1">
    <source>
        <dbReference type="EMBL" id="GIY08533.1"/>
    </source>
</evidence>
<dbReference type="PANTHER" id="PTHR15302:SF0">
    <property type="entry name" value="E3 UBIQUITIN-PROTEIN LIGASE RNF103"/>
    <property type="match status" value="1"/>
</dbReference>
<organism evidence="1 2">
    <name type="scientific">Caerostris extrusa</name>
    <name type="common">Bark spider</name>
    <name type="synonym">Caerostris bankana</name>
    <dbReference type="NCBI Taxonomy" id="172846"/>
    <lineage>
        <taxon>Eukaryota</taxon>
        <taxon>Metazoa</taxon>
        <taxon>Ecdysozoa</taxon>
        <taxon>Arthropoda</taxon>
        <taxon>Chelicerata</taxon>
        <taxon>Arachnida</taxon>
        <taxon>Araneae</taxon>
        <taxon>Araneomorphae</taxon>
        <taxon>Entelegynae</taxon>
        <taxon>Araneoidea</taxon>
        <taxon>Araneidae</taxon>
        <taxon>Caerostris</taxon>
    </lineage>
</organism>
<dbReference type="GO" id="GO:0005783">
    <property type="term" value="C:endoplasmic reticulum"/>
    <property type="evidence" value="ECO:0007669"/>
    <property type="project" value="TreeGrafter"/>
</dbReference>
<dbReference type="GO" id="GO:0036503">
    <property type="term" value="P:ERAD pathway"/>
    <property type="evidence" value="ECO:0007669"/>
    <property type="project" value="TreeGrafter"/>
</dbReference>
<sequence>MILGHFAFAVLDPITLSIKKLKQLLDDRGISYAGVVEKQELVELVQASGTPTSEEVMESETVDEEDSVTSTQFTYPPLLPDKTWKDVRLKVSEFGIRTGVFKCSLDKRLCNRKNWTSSRLILALPQGNKAKEDVILHSYQLPSTSMTVLQWVRKHLSSRIKRNNL</sequence>
<protein>
    <submittedName>
        <fullName evidence="1">E3 ubiquitin-protein ligase RNF103</fullName>
    </submittedName>
</protein>
<dbReference type="InterPro" id="IPR042494">
    <property type="entry name" value="RNF103"/>
</dbReference>
<dbReference type="Gene3D" id="1.10.720.30">
    <property type="entry name" value="SAP domain"/>
    <property type="match status" value="1"/>
</dbReference>
<dbReference type="EMBL" id="BPLR01006264">
    <property type="protein sequence ID" value="GIY08533.1"/>
    <property type="molecule type" value="Genomic_DNA"/>
</dbReference>
<proteinExistence type="predicted"/>
<evidence type="ECO:0000313" key="2">
    <source>
        <dbReference type="Proteomes" id="UP001054945"/>
    </source>
</evidence>
<dbReference type="PANTHER" id="PTHR15302">
    <property type="entry name" value="E3 UBIQUITIN-PROTEIN LIGASE RNF103"/>
    <property type="match status" value="1"/>
</dbReference>
<dbReference type="InterPro" id="IPR036361">
    <property type="entry name" value="SAP_dom_sf"/>
</dbReference>
<dbReference type="GO" id="GO:0016567">
    <property type="term" value="P:protein ubiquitination"/>
    <property type="evidence" value="ECO:0007669"/>
    <property type="project" value="InterPro"/>
</dbReference>
<comment type="caution">
    <text evidence="1">The sequence shown here is derived from an EMBL/GenBank/DDBJ whole genome shotgun (WGS) entry which is preliminary data.</text>
</comment>
<gene>
    <name evidence="1" type="primary">RNF103</name>
    <name evidence="1" type="ORF">CEXT_190891</name>
</gene>
<reference evidence="1 2" key="1">
    <citation type="submission" date="2021-06" db="EMBL/GenBank/DDBJ databases">
        <title>Caerostris extrusa draft genome.</title>
        <authorList>
            <person name="Kono N."/>
            <person name="Arakawa K."/>
        </authorList>
    </citation>
    <scope>NUCLEOTIDE SEQUENCE [LARGE SCALE GENOMIC DNA]</scope>
</reference>
<dbReference type="GO" id="GO:0004842">
    <property type="term" value="F:ubiquitin-protein transferase activity"/>
    <property type="evidence" value="ECO:0007669"/>
    <property type="project" value="InterPro"/>
</dbReference>